<organism evidence="2 3">
    <name type="scientific">Tahibacter aquaticus</name>
    <dbReference type="NCBI Taxonomy" id="520092"/>
    <lineage>
        <taxon>Bacteria</taxon>
        <taxon>Pseudomonadati</taxon>
        <taxon>Pseudomonadota</taxon>
        <taxon>Gammaproteobacteria</taxon>
        <taxon>Lysobacterales</taxon>
        <taxon>Rhodanobacteraceae</taxon>
        <taxon>Tahibacter</taxon>
    </lineage>
</organism>
<evidence type="ECO:0000313" key="3">
    <source>
        <dbReference type="Proteomes" id="UP000295293"/>
    </source>
</evidence>
<dbReference type="InterPro" id="IPR051783">
    <property type="entry name" value="NAD(P)-dependent_oxidoreduct"/>
</dbReference>
<dbReference type="Proteomes" id="UP000295293">
    <property type="component" value="Unassembled WGS sequence"/>
</dbReference>
<dbReference type="PANTHER" id="PTHR48079:SF6">
    <property type="entry name" value="NAD(P)-BINDING DOMAIN-CONTAINING PROTEIN-RELATED"/>
    <property type="match status" value="1"/>
</dbReference>
<dbReference type="GO" id="GO:0005737">
    <property type="term" value="C:cytoplasm"/>
    <property type="evidence" value="ECO:0007669"/>
    <property type="project" value="TreeGrafter"/>
</dbReference>
<reference evidence="2 3" key="1">
    <citation type="submission" date="2019-03" db="EMBL/GenBank/DDBJ databases">
        <title>Genomic Encyclopedia of Type Strains, Phase IV (KMG-IV): sequencing the most valuable type-strain genomes for metagenomic binning, comparative biology and taxonomic classification.</title>
        <authorList>
            <person name="Goeker M."/>
        </authorList>
    </citation>
    <scope>NUCLEOTIDE SEQUENCE [LARGE SCALE GENOMIC DNA]</scope>
    <source>
        <strain evidence="2 3">DSM 21667</strain>
    </source>
</reference>
<dbReference type="EMBL" id="SNZH01000010">
    <property type="protein sequence ID" value="TDR41651.1"/>
    <property type="molecule type" value="Genomic_DNA"/>
</dbReference>
<gene>
    <name evidence="2" type="ORF">DFR29_110134</name>
</gene>
<dbReference type="Gene3D" id="3.40.50.720">
    <property type="entry name" value="NAD(P)-binding Rossmann-like Domain"/>
    <property type="match status" value="1"/>
</dbReference>
<evidence type="ECO:0000313" key="2">
    <source>
        <dbReference type="EMBL" id="TDR41651.1"/>
    </source>
</evidence>
<dbReference type="InterPro" id="IPR036291">
    <property type="entry name" value="NAD(P)-bd_dom_sf"/>
</dbReference>
<keyword evidence="3" id="KW-1185">Reference proteome</keyword>
<protein>
    <submittedName>
        <fullName evidence="2">Nucleoside-diphosphate-sugar epimerase</fullName>
    </submittedName>
</protein>
<comment type="caution">
    <text evidence="2">The sequence shown here is derived from an EMBL/GenBank/DDBJ whole genome shotgun (WGS) entry which is preliminary data.</text>
</comment>
<dbReference type="RefSeq" id="WP_133819726.1">
    <property type="nucleotide sequence ID" value="NZ_SNZH01000010.1"/>
</dbReference>
<dbReference type="GO" id="GO:0004029">
    <property type="term" value="F:aldehyde dehydrogenase (NAD+) activity"/>
    <property type="evidence" value="ECO:0007669"/>
    <property type="project" value="TreeGrafter"/>
</dbReference>
<dbReference type="OrthoDB" id="9808276at2"/>
<sequence length="286" mass="30606">MTQPAVLLAGCGDVGIRSGLLLAAQGRKVYGLRRSVGTLPAPLLPLQADLTDAASLAALPSDIADVIFLPTPGRREEAAYRGLFLDGLRHLVEALRGRGPLGRLLFVSSSAVYGEHDGNWVDEDSDCRPLAFNGRLLLQAERWLHEAVPDAVVARCAGIYGPGRSRLVDQVVGGSARRPAGAAEFSNRIHVDDVAGALVHLLGLAQPAPCYVLSDDCPASLGEVQCWLADQLGLPPPPQETVAGERAVGNKRLRNRRLRESGYALRHDDFRSGYGTILAAMRRTPD</sequence>
<accession>A0A4R6YTJ1</accession>
<evidence type="ECO:0000259" key="1">
    <source>
        <dbReference type="Pfam" id="PF01370"/>
    </source>
</evidence>
<name>A0A4R6YTJ1_9GAMM</name>
<dbReference type="SUPFAM" id="SSF51735">
    <property type="entry name" value="NAD(P)-binding Rossmann-fold domains"/>
    <property type="match status" value="1"/>
</dbReference>
<proteinExistence type="predicted"/>
<dbReference type="AlphaFoldDB" id="A0A4R6YTJ1"/>
<dbReference type="CDD" id="cd05266">
    <property type="entry name" value="SDR_a4"/>
    <property type="match status" value="1"/>
</dbReference>
<feature type="domain" description="NAD-dependent epimerase/dehydratase" evidence="1">
    <location>
        <begin position="22"/>
        <end position="202"/>
    </location>
</feature>
<dbReference type="Pfam" id="PF01370">
    <property type="entry name" value="Epimerase"/>
    <property type="match status" value="1"/>
</dbReference>
<dbReference type="PANTHER" id="PTHR48079">
    <property type="entry name" value="PROTEIN YEEZ"/>
    <property type="match status" value="1"/>
</dbReference>
<dbReference type="InterPro" id="IPR001509">
    <property type="entry name" value="Epimerase_deHydtase"/>
</dbReference>